<feature type="region of interest" description="Disordered" evidence="2">
    <location>
        <begin position="14"/>
        <end position="40"/>
    </location>
</feature>
<reference evidence="4" key="4">
    <citation type="submission" date="2025-05" db="UniProtKB">
        <authorList>
            <consortium name="EnsemblFungi"/>
        </authorList>
    </citation>
    <scope>IDENTIFICATION</scope>
    <source>
        <strain evidence="4">isolate 1-1 / race 1 (BBBD)</strain>
    </source>
</reference>
<dbReference type="Pfam" id="PF00328">
    <property type="entry name" value="His_Phos_2"/>
    <property type="match status" value="1"/>
</dbReference>
<keyword evidence="1" id="KW-0378">Hydrolase</keyword>
<dbReference type="Proteomes" id="UP000005240">
    <property type="component" value="Unassembled WGS sequence"/>
</dbReference>
<dbReference type="EnsemblFungi" id="PTTG_02352-t43_1">
    <property type="protein sequence ID" value="PTTG_02352-t43_1-p1"/>
    <property type="gene ID" value="PTTG_02352"/>
</dbReference>
<dbReference type="Gene3D" id="3.40.50.1240">
    <property type="entry name" value="Phosphoglycerate mutase-like"/>
    <property type="match status" value="1"/>
</dbReference>
<evidence type="ECO:0000313" key="5">
    <source>
        <dbReference type="Proteomes" id="UP000005240"/>
    </source>
</evidence>
<name>A0A180H270_PUCT1</name>
<evidence type="ECO:0008006" key="6">
    <source>
        <dbReference type="Google" id="ProtNLM"/>
    </source>
</evidence>
<evidence type="ECO:0000313" key="3">
    <source>
        <dbReference type="EMBL" id="OAV99115.1"/>
    </source>
</evidence>
<dbReference type="EMBL" id="ADAS02000004">
    <property type="protein sequence ID" value="OAV99115.1"/>
    <property type="molecule type" value="Genomic_DNA"/>
</dbReference>
<dbReference type="CDD" id="cd07061">
    <property type="entry name" value="HP_HAP_like"/>
    <property type="match status" value="1"/>
</dbReference>
<dbReference type="SUPFAM" id="SSF53254">
    <property type="entry name" value="Phosphoglycerate mutase-like"/>
    <property type="match status" value="1"/>
</dbReference>
<reference evidence="3" key="1">
    <citation type="submission" date="2009-11" db="EMBL/GenBank/DDBJ databases">
        <authorList>
            <consortium name="The Broad Institute Genome Sequencing Platform"/>
            <person name="Ward D."/>
            <person name="Feldgarden M."/>
            <person name="Earl A."/>
            <person name="Young S.K."/>
            <person name="Zeng Q."/>
            <person name="Koehrsen M."/>
            <person name="Alvarado L."/>
            <person name="Berlin A."/>
            <person name="Bochicchio J."/>
            <person name="Borenstein D."/>
            <person name="Chapman S.B."/>
            <person name="Chen Z."/>
            <person name="Engels R."/>
            <person name="Freedman E."/>
            <person name="Gellesch M."/>
            <person name="Goldberg J."/>
            <person name="Griggs A."/>
            <person name="Gujja S."/>
            <person name="Heilman E."/>
            <person name="Heiman D."/>
            <person name="Hepburn T."/>
            <person name="Howarth C."/>
            <person name="Jen D."/>
            <person name="Larson L."/>
            <person name="Lewis B."/>
            <person name="Mehta T."/>
            <person name="Park D."/>
            <person name="Pearson M."/>
            <person name="Roberts A."/>
            <person name="Saif S."/>
            <person name="Shea T."/>
            <person name="Shenoy N."/>
            <person name="Sisk P."/>
            <person name="Stolte C."/>
            <person name="Sykes S."/>
            <person name="Thomson T."/>
            <person name="Walk T."/>
            <person name="White J."/>
            <person name="Yandava C."/>
            <person name="Izard J."/>
            <person name="Baranova O.V."/>
            <person name="Blanton J.M."/>
            <person name="Tanner A.C."/>
            <person name="Dewhirst F.E."/>
            <person name="Haas B."/>
            <person name="Nusbaum C."/>
            <person name="Birren B."/>
        </authorList>
    </citation>
    <scope>NUCLEOTIDE SEQUENCE [LARGE SCALE GENOMIC DNA]</scope>
    <source>
        <strain evidence="3">1-1 BBBD Race 1</strain>
    </source>
</reference>
<reference evidence="4 5" key="3">
    <citation type="journal article" date="2017" name="G3 (Bethesda)">
        <title>Comparative analysis highlights variable genome content of wheat rusts and divergence of the mating loci.</title>
        <authorList>
            <person name="Cuomo C.A."/>
            <person name="Bakkeren G."/>
            <person name="Khalil H.B."/>
            <person name="Panwar V."/>
            <person name="Joly D."/>
            <person name="Linning R."/>
            <person name="Sakthikumar S."/>
            <person name="Song X."/>
            <person name="Adiconis X."/>
            <person name="Fan L."/>
            <person name="Goldberg J.M."/>
            <person name="Levin J.Z."/>
            <person name="Young S."/>
            <person name="Zeng Q."/>
            <person name="Anikster Y."/>
            <person name="Bruce M."/>
            <person name="Wang M."/>
            <person name="Yin C."/>
            <person name="McCallum B."/>
            <person name="Szabo L.J."/>
            <person name="Hulbert S."/>
            <person name="Chen X."/>
            <person name="Fellers J.P."/>
        </authorList>
    </citation>
    <scope>NUCLEOTIDE SEQUENCE</scope>
    <source>
        <strain evidence="5">Isolate 1-1 / race 1 (BBBD)</strain>
        <strain evidence="4">isolate 1-1 / race 1 (BBBD)</strain>
    </source>
</reference>
<dbReference type="FunFam" id="3.40.50.1240:FF:000033">
    <property type="entry name" value="Chromosome 12, whole genome shotgun sequence"/>
    <property type="match status" value="1"/>
</dbReference>
<sequence length="597" mass="66009">MDLEKLPVYQVIPPTEFPDQGYPSPVATRNTDRPARGTSQFRKTIRDVALGFLIATAFWTIPHATRVSWPSARRCVGRFFGHRHHHKHHNHHGHHHGHHHENLFPSGKKIGYQGPTETGIEPFVAVTADAPPEQQSYYPLVSPAHSSHDAFDPVRSWGYLSPFHSLPSNAFGLEGSSGKVPDQCKLTQVHLLHRHGARYPTSSKEPSGFAARLKAAGNYKASGNLKFLNTWSYGLGKEVLTPFGRSQLFNLGVGFRQKYGHLLDKIANPKQKLVFRTTSQHRMLHSALNFAAGFFGLPFKSQYHQSIVIEAPGFNNTLAPYFTCNNSEHASKTYVKSIMSDWSEIYLAGALPRLQANLTGYQLTFEDVVSMQKLCAYETVSLGWSSFCHLFTPAEFKGFAYYSDLMFWYAYSFGSPTAAAIGKGWVEELVSRLTQEPIKNYDSSTNSTLDSNPITFPLDQPIYVDATHDTVISCIVVALNLTSLASEGPLPTRFIPKKQSFVSSHISPFAGNLHAQVVECEDGKKIRFLLNDAPVPLTGLRGCPEDAEGFCPLSIAVKALQTRIKEIDYQNDCNVKNGYTPPSGGGGIVNGRPPSSG</sequence>
<proteinExistence type="predicted"/>
<dbReference type="InterPro" id="IPR000560">
    <property type="entry name" value="His_Pase_clade-2"/>
</dbReference>
<protein>
    <recommendedName>
        <fullName evidence="6">Phosphoglycerate mutase-like protein</fullName>
    </recommendedName>
</protein>
<organism evidence="3">
    <name type="scientific">Puccinia triticina (isolate 1-1 / race 1 (BBBD))</name>
    <name type="common">Brown leaf rust fungus</name>
    <dbReference type="NCBI Taxonomy" id="630390"/>
    <lineage>
        <taxon>Eukaryota</taxon>
        <taxon>Fungi</taxon>
        <taxon>Dikarya</taxon>
        <taxon>Basidiomycota</taxon>
        <taxon>Pucciniomycotina</taxon>
        <taxon>Pucciniomycetes</taxon>
        <taxon>Pucciniales</taxon>
        <taxon>Pucciniaceae</taxon>
        <taxon>Puccinia</taxon>
    </lineage>
</organism>
<dbReference type="InterPro" id="IPR033379">
    <property type="entry name" value="Acid_Pase_AS"/>
</dbReference>
<dbReference type="AlphaFoldDB" id="A0A180H270"/>
<keyword evidence="5" id="KW-1185">Reference proteome</keyword>
<evidence type="ECO:0000256" key="2">
    <source>
        <dbReference type="SAM" id="MobiDB-lite"/>
    </source>
</evidence>
<dbReference type="STRING" id="630390.A0A180H270"/>
<dbReference type="GO" id="GO:0003993">
    <property type="term" value="F:acid phosphatase activity"/>
    <property type="evidence" value="ECO:0007669"/>
    <property type="project" value="TreeGrafter"/>
</dbReference>
<feature type="region of interest" description="Disordered" evidence="2">
    <location>
        <begin position="575"/>
        <end position="597"/>
    </location>
</feature>
<evidence type="ECO:0000313" key="4">
    <source>
        <dbReference type="EnsemblFungi" id="PTTG_02352-t43_1-p1"/>
    </source>
</evidence>
<dbReference type="OrthoDB" id="6509975at2759"/>
<evidence type="ECO:0000256" key="1">
    <source>
        <dbReference type="ARBA" id="ARBA00022801"/>
    </source>
</evidence>
<gene>
    <name evidence="3" type="ORF">PTTG_02352</name>
</gene>
<dbReference type="PANTHER" id="PTHR20963:SF42">
    <property type="entry name" value="PHOSPHOGLYCERATE MUTASE-LIKE PROTEIN"/>
    <property type="match status" value="1"/>
</dbReference>
<dbReference type="InterPro" id="IPR029033">
    <property type="entry name" value="His_PPase_superfam"/>
</dbReference>
<dbReference type="VEuPathDB" id="FungiDB:PTTG_02352"/>
<reference evidence="3" key="2">
    <citation type="submission" date="2016-05" db="EMBL/GenBank/DDBJ databases">
        <title>Comparative analysis highlights variable genome content of wheat rusts and divergence of the mating loci.</title>
        <authorList>
            <person name="Cuomo C.A."/>
            <person name="Bakkeren G."/>
            <person name="Szabo L."/>
            <person name="Khalil H."/>
            <person name="Joly D."/>
            <person name="Goldberg J."/>
            <person name="Young S."/>
            <person name="Zeng Q."/>
            <person name="Fellers J."/>
        </authorList>
    </citation>
    <scope>NUCLEOTIDE SEQUENCE [LARGE SCALE GENOMIC DNA]</scope>
    <source>
        <strain evidence="3">1-1 BBBD Race 1</strain>
    </source>
</reference>
<accession>A0A180H270</accession>
<dbReference type="PROSITE" id="PS00616">
    <property type="entry name" value="HIS_ACID_PHOSPHAT_1"/>
    <property type="match status" value="1"/>
</dbReference>
<dbReference type="PANTHER" id="PTHR20963">
    <property type="entry name" value="MULTIPLE INOSITOL POLYPHOSPHATE PHOSPHATASE-RELATED"/>
    <property type="match status" value="1"/>
</dbReference>